<feature type="transmembrane region" description="Helical" evidence="1">
    <location>
        <begin position="73"/>
        <end position="93"/>
    </location>
</feature>
<dbReference type="Proteomes" id="UP001235303">
    <property type="component" value="Unassembled WGS sequence"/>
</dbReference>
<sequence>MNVLSIPTWVIHVSSVIEWLMAIWLIWRYGELTGDRRWSWFALAMLPALISAMSACTWHFFDNDPNLEWIVTLQAAMTVLGNCTLCAAGWLLWRQTQSQA</sequence>
<reference evidence="2 3" key="1">
    <citation type="submission" date="2023-01" db="EMBL/GenBank/DDBJ databases">
        <title>Novel diversity within Roseofilum (Cyanobacteria; Desertifilaceae) from marine benthic mats with descriptions of four novel species.</title>
        <authorList>
            <person name="Wang Y."/>
            <person name="Berthold D.E."/>
            <person name="Hu J."/>
            <person name="Lefler F.W."/>
            <person name="Laughinghouse H.D. IV."/>
        </authorList>
    </citation>
    <scope>NUCLEOTIDE SEQUENCE [LARGE SCALE GENOMIC DNA]</scope>
    <source>
        <strain evidence="2 3">BLCC-M154</strain>
    </source>
</reference>
<evidence type="ECO:0000256" key="1">
    <source>
        <dbReference type="SAM" id="Phobius"/>
    </source>
</evidence>
<accession>A0ABT7AYC8</accession>
<evidence type="ECO:0000313" key="2">
    <source>
        <dbReference type="EMBL" id="MDJ1171903.1"/>
    </source>
</evidence>
<dbReference type="RefSeq" id="WP_283755657.1">
    <property type="nucleotide sequence ID" value="NZ_JAQOSP010000133.1"/>
</dbReference>
<name>A0ABT7AYC8_9CYAN</name>
<feature type="transmembrane region" description="Helical" evidence="1">
    <location>
        <begin position="6"/>
        <end position="27"/>
    </location>
</feature>
<gene>
    <name evidence="2" type="ORF">PMG71_20955</name>
</gene>
<proteinExistence type="predicted"/>
<feature type="transmembrane region" description="Helical" evidence="1">
    <location>
        <begin position="39"/>
        <end position="61"/>
    </location>
</feature>
<dbReference type="InterPro" id="IPR019634">
    <property type="entry name" value="Uncharacterised_Ycf49"/>
</dbReference>
<keyword evidence="1" id="KW-0472">Membrane</keyword>
<dbReference type="PANTHER" id="PTHR33833:SF3">
    <property type="entry name" value="YCF49-LIKE PROTEIN"/>
    <property type="match status" value="1"/>
</dbReference>
<keyword evidence="1" id="KW-1133">Transmembrane helix</keyword>
<protein>
    <submittedName>
        <fullName evidence="2">DUF2499 domain-containing protein</fullName>
    </submittedName>
</protein>
<comment type="caution">
    <text evidence="2">The sequence shown here is derived from an EMBL/GenBank/DDBJ whole genome shotgun (WGS) entry which is preliminary data.</text>
</comment>
<keyword evidence="3" id="KW-1185">Reference proteome</keyword>
<dbReference type="Pfam" id="PF10693">
    <property type="entry name" value="DUF2499"/>
    <property type="match status" value="1"/>
</dbReference>
<dbReference type="EMBL" id="JAQOSP010000133">
    <property type="protein sequence ID" value="MDJ1171903.1"/>
    <property type="molecule type" value="Genomic_DNA"/>
</dbReference>
<organism evidence="2 3">
    <name type="scientific">Roseofilum acuticapitatum BLCC-M154</name>
    <dbReference type="NCBI Taxonomy" id="3022444"/>
    <lineage>
        <taxon>Bacteria</taxon>
        <taxon>Bacillati</taxon>
        <taxon>Cyanobacteriota</taxon>
        <taxon>Cyanophyceae</taxon>
        <taxon>Desertifilales</taxon>
        <taxon>Desertifilaceae</taxon>
        <taxon>Roseofilum</taxon>
        <taxon>Roseofilum acuticapitatum</taxon>
    </lineage>
</organism>
<evidence type="ECO:0000313" key="3">
    <source>
        <dbReference type="Proteomes" id="UP001235303"/>
    </source>
</evidence>
<dbReference type="PANTHER" id="PTHR33833">
    <property type="entry name" value="NUCLEOLAR-LIKE PROTEIN-RELATED"/>
    <property type="match status" value="1"/>
</dbReference>
<keyword evidence="1" id="KW-0812">Transmembrane</keyword>